<proteinExistence type="predicted"/>
<gene>
    <name evidence="1" type="ORF">NQ176_g10058</name>
</gene>
<comment type="caution">
    <text evidence="1">The sequence shown here is derived from an EMBL/GenBank/DDBJ whole genome shotgun (WGS) entry which is preliminary data.</text>
</comment>
<reference evidence="1" key="1">
    <citation type="submission" date="2022-08" db="EMBL/GenBank/DDBJ databases">
        <title>Genome Sequence of Lecanicillium fungicola.</title>
        <authorList>
            <person name="Buettner E."/>
        </authorList>
    </citation>
    <scope>NUCLEOTIDE SEQUENCE</scope>
    <source>
        <strain evidence="1">Babe33</strain>
    </source>
</reference>
<dbReference type="Proteomes" id="UP001143910">
    <property type="component" value="Unassembled WGS sequence"/>
</dbReference>
<name>A0ACC1MK26_9HYPO</name>
<evidence type="ECO:0000313" key="1">
    <source>
        <dbReference type="EMBL" id="KAJ2966626.1"/>
    </source>
</evidence>
<accession>A0ACC1MK26</accession>
<sequence length="111" mass="11806">MASANPFQRFSTKPSNCLDLRSFGVKTVPPCFEMDKMLVDPPVQSATTVSVSSHRDSSNVSGSTSTQYLPSVGRSVSFPVKTAAVHAMGKPFTESGLGSFREQTTISRSGS</sequence>
<protein>
    <submittedName>
        <fullName evidence="1">Uncharacterized protein</fullName>
    </submittedName>
</protein>
<keyword evidence="2" id="KW-1185">Reference proteome</keyword>
<dbReference type="EMBL" id="JANJQO010002561">
    <property type="protein sequence ID" value="KAJ2966626.1"/>
    <property type="molecule type" value="Genomic_DNA"/>
</dbReference>
<organism evidence="1 2">
    <name type="scientific">Zarea fungicola</name>
    <dbReference type="NCBI Taxonomy" id="93591"/>
    <lineage>
        <taxon>Eukaryota</taxon>
        <taxon>Fungi</taxon>
        <taxon>Dikarya</taxon>
        <taxon>Ascomycota</taxon>
        <taxon>Pezizomycotina</taxon>
        <taxon>Sordariomycetes</taxon>
        <taxon>Hypocreomycetidae</taxon>
        <taxon>Hypocreales</taxon>
        <taxon>Cordycipitaceae</taxon>
        <taxon>Zarea</taxon>
    </lineage>
</organism>
<evidence type="ECO:0000313" key="2">
    <source>
        <dbReference type="Proteomes" id="UP001143910"/>
    </source>
</evidence>